<dbReference type="Pfam" id="PF02576">
    <property type="entry name" value="RimP_N"/>
    <property type="match status" value="1"/>
</dbReference>
<dbReference type="Proteomes" id="UP001501323">
    <property type="component" value="Unassembled WGS sequence"/>
</dbReference>
<evidence type="ECO:0000259" key="5">
    <source>
        <dbReference type="Pfam" id="PF02576"/>
    </source>
</evidence>
<dbReference type="InterPro" id="IPR036847">
    <property type="entry name" value="RimP_C_sf"/>
</dbReference>
<keyword evidence="1 3" id="KW-0963">Cytoplasm</keyword>
<dbReference type="InterPro" id="IPR003728">
    <property type="entry name" value="Ribosome_maturation_RimP"/>
</dbReference>
<dbReference type="PANTHER" id="PTHR33867">
    <property type="entry name" value="RIBOSOME MATURATION FACTOR RIMP"/>
    <property type="match status" value="1"/>
</dbReference>
<dbReference type="InterPro" id="IPR028989">
    <property type="entry name" value="RimP_N"/>
</dbReference>
<dbReference type="PANTHER" id="PTHR33867:SF1">
    <property type="entry name" value="RIBOSOME MATURATION FACTOR RIMP"/>
    <property type="match status" value="1"/>
</dbReference>
<feature type="domain" description="Ribosome maturation factor RimP C-terminal" evidence="6">
    <location>
        <begin position="123"/>
        <end position="188"/>
    </location>
</feature>
<evidence type="ECO:0000256" key="1">
    <source>
        <dbReference type="ARBA" id="ARBA00022490"/>
    </source>
</evidence>
<dbReference type="InterPro" id="IPR028998">
    <property type="entry name" value="RimP_C"/>
</dbReference>
<dbReference type="Gene3D" id="2.30.30.180">
    <property type="entry name" value="Ribosome maturation factor RimP, C-terminal domain"/>
    <property type="match status" value="1"/>
</dbReference>
<dbReference type="Pfam" id="PF17384">
    <property type="entry name" value="DUF150_C"/>
    <property type="match status" value="1"/>
</dbReference>
<evidence type="ECO:0000256" key="3">
    <source>
        <dbReference type="HAMAP-Rule" id="MF_01077"/>
    </source>
</evidence>
<evidence type="ECO:0000256" key="2">
    <source>
        <dbReference type="ARBA" id="ARBA00022517"/>
    </source>
</evidence>
<dbReference type="InterPro" id="IPR035956">
    <property type="entry name" value="RimP_N_sf"/>
</dbReference>
<comment type="subcellular location">
    <subcellularLocation>
        <location evidence="3">Cytoplasm</location>
    </subcellularLocation>
</comment>
<comment type="similarity">
    <text evidence="3">Belongs to the RimP family.</text>
</comment>
<dbReference type="CDD" id="cd01734">
    <property type="entry name" value="YlxS_C"/>
    <property type="match status" value="1"/>
</dbReference>
<evidence type="ECO:0000256" key="4">
    <source>
        <dbReference type="SAM" id="MobiDB-lite"/>
    </source>
</evidence>
<organism evidence="7 8">
    <name type="scientific">Luteimonas vadosa</name>
    <dbReference type="NCBI Taxonomy" id="1165507"/>
    <lineage>
        <taxon>Bacteria</taxon>
        <taxon>Pseudomonadati</taxon>
        <taxon>Pseudomonadota</taxon>
        <taxon>Gammaproteobacteria</taxon>
        <taxon>Lysobacterales</taxon>
        <taxon>Lysobacteraceae</taxon>
        <taxon>Luteimonas</taxon>
    </lineage>
</organism>
<name>A0ABP9E142_9GAMM</name>
<keyword evidence="2 3" id="KW-0690">Ribosome biogenesis</keyword>
<accession>A0ABP9E142</accession>
<dbReference type="SUPFAM" id="SSF74942">
    <property type="entry name" value="YhbC-like, C-terminal domain"/>
    <property type="match status" value="1"/>
</dbReference>
<feature type="region of interest" description="Disordered" evidence="4">
    <location>
        <begin position="194"/>
        <end position="234"/>
    </location>
</feature>
<protein>
    <recommendedName>
        <fullName evidence="3">Ribosome maturation factor RimP</fullName>
    </recommendedName>
</protein>
<sequence>MGPLSFLAIALARSRAKGADPRSKEARHAVADKATQISALLAPTVESLGLELLGAEYLPAPGGAVLRLYIDRPGSDAASEGQGVGIEDCEAVSREVSAQLDVEDPISGNYTLEVSSPGVDRLLFTPAQFARFLGERAKVGLKLPQDGRRKLQGRIDAVDGQDITFDVDGTPFVVAFENIDKARLVPDWVALGLAPAKDGSGRDARPGKRSSRKSSDKPGKQTNNLAADEPSSAE</sequence>
<proteinExistence type="inferred from homology"/>
<gene>
    <name evidence="3 7" type="primary">rimP</name>
    <name evidence="7" type="ORF">GCM10023332_15610</name>
</gene>
<dbReference type="SUPFAM" id="SSF75420">
    <property type="entry name" value="YhbC-like, N-terminal domain"/>
    <property type="match status" value="1"/>
</dbReference>
<dbReference type="Gene3D" id="3.30.300.70">
    <property type="entry name" value="RimP-like superfamily, N-terminal"/>
    <property type="match status" value="1"/>
</dbReference>
<evidence type="ECO:0000313" key="8">
    <source>
        <dbReference type="Proteomes" id="UP001501323"/>
    </source>
</evidence>
<keyword evidence="8" id="KW-1185">Reference proteome</keyword>
<dbReference type="HAMAP" id="MF_01077">
    <property type="entry name" value="RimP"/>
    <property type="match status" value="1"/>
</dbReference>
<reference evidence="8" key="1">
    <citation type="journal article" date="2019" name="Int. J. Syst. Evol. Microbiol.">
        <title>The Global Catalogue of Microorganisms (GCM) 10K type strain sequencing project: providing services to taxonomists for standard genome sequencing and annotation.</title>
        <authorList>
            <consortium name="The Broad Institute Genomics Platform"/>
            <consortium name="The Broad Institute Genome Sequencing Center for Infectious Disease"/>
            <person name="Wu L."/>
            <person name="Ma J."/>
        </authorList>
    </citation>
    <scope>NUCLEOTIDE SEQUENCE [LARGE SCALE GENOMIC DNA]</scope>
    <source>
        <strain evidence="8">JCM 18392</strain>
    </source>
</reference>
<dbReference type="NCBIfam" id="NF000927">
    <property type="entry name" value="PRK00092.1-1"/>
    <property type="match status" value="1"/>
</dbReference>
<comment type="function">
    <text evidence="3">Required for maturation of 30S ribosomal subunits.</text>
</comment>
<evidence type="ECO:0000313" key="7">
    <source>
        <dbReference type="EMBL" id="GAA4864361.1"/>
    </source>
</evidence>
<dbReference type="EMBL" id="BAABJY010000002">
    <property type="protein sequence ID" value="GAA4864361.1"/>
    <property type="molecule type" value="Genomic_DNA"/>
</dbReference>
<feature type="domain" description="Ribosome maturation factor RimP N-terminal" evidence="5">
    <location>
        <begin position="40"/>
        <end position="120"/>
    </location>
</feature>
<evidence type="ECO:0000259" key="6">
    <source>
        <dbReference type="Pfam" id="PF17384"/>
    </source>
</evidence>
<comment type="caution">
    <text evidence="7">The sequence shown here is derived from an EMBL/GenBank/DDBJ whole genome shotgun (WGS) entry which is preliminary data.</text>
</comment>